<sequence length="80" mass="8898">MAAAEQNQEALSLLICDIDYFKKFNDTYGHPAGDEALKTLASLLSHFFDEDNIVCRLGGRSLSLSCRESEVRPAYARLSN</sequence>
<comment type="caution">
    <text evidence="4">The sequence shown here is derived from an EMBL/GenBank/DDBJ whole genome shotgun (WGS) entry which is preliminary data.</text>
</comment>
<accession>A0ABT3KCE0</accession>
<dbReference type="InterPro" id="IPR050469">
    <property type="entry name" value="Diguanylate_Cyclase"/>
</dbReference>
<evidence type="ECO:0000313" key="4">
    <source>
        <dbReference type="EMBL" id="MCW4628192.1"/>
    </source>
</evidence>
<dbReference type="PANTHER" id="PTHR45138">
    <property type="entry name" value="REGULATORY COMPONENTS OF SENSORY TRANSDUCTION SYSTEM"/>
    <property type="match status" value="1"/>
</dbReference>
<organism evidence="4 5">
    <name type="scientific">Marinomonas rhodophyticola</name>
    <dbReference type="NCBI Taxonomy" id="2992803"/>
    <lineage>
        <taxon>Bacteria</taxon>
        <taxon>Pseudomonadati</taxon>
        <taxon>Pseudomonadota</taxon>
        <taxon>Gammaproteobacteria</taxon>
        <taxon>Oceanospirillales</taxon>
        <taxon>Oceanospirillaceae</taxon>
        <taxon>Marinomonas</taxon>
    </lineage>
</organism>
<dbReference type="InterPro" id="IPR029787">
    <property type="entry name" value="Nucleotide_cyclase"/>
</dbReference>
<dbReference type="EMBL" id="JAPEUL010000004">
    <property type="protein sequence ID" value="MCW4628192.1"/>
    <property type="molecule type" value="Genomic_DNA"/>
</dbReference>
<dbReference type="PROSITE" id="PS50887">
    <property type="entry name" value="GGDEF"/>
    <property type="match status" value="1"/>
</dbReference>
<dbReference type="NCBIfam" id="TIGR00254">
    <property type="entry name" value="GGDEF"/>
    <property type="match status" value="1"/>
</dbReference>
<evidence type="ECO:0000256" key="1">
    <source>
        <dbReference type="ARBA" id="ARBA00012528"/>
    </source>
</evidence>
<name>A0ABT3KCE0_9GAMM</name>
<dbReference type="InterPro" id="IPR043128">
    <property type="entry name" value="Rev_trsase/Diguanyl_cyclase"/>
</dbReference>
<dbReference type="CDD" id="cd01949">
    <property type="entry name" value="GGDEF"/>
    <property type="match status" value="1"/>
</dbReference>
<evidence type="ECO:0000313" key="5">
    <source>
        <dbReference type="Proteomes" id="UP001431181"/>
    </source>
</evidence>
<dbReference type="Gene3D" id="3.30.70.270">
    <property type="match status" value="1"/>
</dbReference>
<dbReference type="InterPro" id="IPR000160">
    <property type="entry name" value="GGDEF_dom"/>
</dbReference>
<evidence type="ECO:0000256" key="2">
    <source>
        <dbReference type="ARBA" id="ARBA00034247"/>
    </source>
</evidence>
<evidence type="ECO:0000259" key="3">
    <source>
        <dbReference type="PROSITE" id="PS50887"/>
    </source>
</evidence>
<dbReference type="SUPFAM" id="SSF55073">
    <property type="entry name" value="Nucleotide cyclase"/>
    <property type="match status" value="1"/>
</dbReference>
<keyword evidence="5" id="KW-1185">Reference proteome</keyword>
<feature type="domain" description="GGDEF" evidence="3">
    <location>
        <begin position="9"/>
        <end position="80"/>
    </location>
</feature>
<proteinExistence type="predicted"/>
<dbReference type="EC" id="2.7.7.65" evidence="1"/>
<reference evidence="4" key="1">
    <citation type="submission" date="2022-11" db="EMBL/GenBank/DDBJ databases">
        <title>Marinomonas sp. nov., isolated from marine algae.</title>
        <authorList>
            <person name="Choi D.G."/>
            <person name="Kim J.M."/>
            <person name="Lee J.K."/>
            <person name="Baek J.H."/>
            <person name="Jeon C.O."/>
        </authorList>
    </citation>
    <scope>NUCLEOTIDE SEQUENCE</scope>
    <source>
        <strain evidence="4">KJ51-3</strain>
    </source>
</reference>
<dbReference type="PANTHER" id="PTHR45138:SF9">
    <property type="entry name" value="DIGUANYLATE CYCLASE DGCM-RELATED"/>
    <property type="match status" value="1"/>
</dbReference>
<dbReference type="Proteomes" id="UP001431181">
    <property type="component" value="Unassembled WGS sequence"/>
</dbReference>
<dbReference type="Pfam" id="PF00990">
    <property type="entry name" value="GGDEF"/>
    <property type="match status" value="1"/>
</dbReference>
<gene>
    <name evidence="4" type="ORF">ONZ52_03835</name>
</gene>
<comment type="catalytic activity">
    <reaction evidence="2">
        <text>2 GTP = 3',3'-c-di-GMP + 2 diphosphate</text>
        <dbReference type="Rhea" id="RHEA:24898"/>
        <dbReference type="ChEBI" id="CHEBI:33019"/>
        <dbReference type="ChEBI" id="CHEBI:37565"/>
        <dbReference type="ChEBI" id="CHEBI:58805"/>
        <dbReference type="EC" id="2.7.7.65"/>
    </reaction>
</comment>
<protein>
    <recommendedName>
        <fullName evidence="1">diguanylate cyclase</fullName>
        <ecNumber evidence="1">2.7.7.65</ecNumber>
    </recommendedName>
</protein>